<feature type="compositionally biased region" description="Polar residues" evidence="7">
    <location>
        <begin position="40"/>
        <end position="56"/>
    </location>
</feature>
<sequence length="769" mass="86376">MSDVECPSNEDSDEEKNEENLNIKEEPYDPDFDGPKHCARNTSFVAGQRTETTLGKSSLRDDPNRTSNTNNTGTTEAQGEQSASSGEALNSNTFPVLSKVKSEPGSEPEKYETVCAKPKEKPNTPDYNNVILSCALLYSTMHGNTGNRAGPCSDGVQGVGGATPSIKQKTVEDNDDPTLCKAQKHHDDDDDGGCDTQPPSFGAECQDEEQAPFKRWTVTSSYLVPEREYKSHKTQTSLVRKNLDHGAQSSRRDKDEQDVNLSSMEAGSGASCDLHMSLGRVKRGHQESAVGVSKRQKQGKVTTLEGTIVKQKRDDKDNEEMSGSKVVSNNAMSMMCDLCSSTFASKILLENHQCREVVYFCKICSLESNRQCPPILMPLPEAERHFYLHFHPWLAGEKIESAVTTKDVTQIYPSKFGTSKLTRPSSQISFNFQCRLPEELQGKTLLINRKEVDLLKGIYIGTFLSKGDSQFQCGLCDANFSCMGGRAGHVSNVHLEKKNRNCGGTECEKISHSTFHHAKLLHHMFAAHCDLVMAPSPYLECKFCAMQFRDRRDLEWHFYHHMQPPVNLRSVRTDAEKSLLGLPPKSKDASGSMAQLKCTMCSYESVISAKVKLYTAAEARDHLAWHWLTQLPPEIRKSPNVLNFETDSDAIQCLYMIPLAPKAMITCEFCGQTFTANSTHAHMTYWHKDNYVTKPYHCMYPECKHLQFIRKRDFFGHMFSQHVSIIKRETFVFLCQICGKTFQNRSKVEWHCYVHRVRPAVSSSKGNAK</sequence>
<keyword evidence="5" id="KW-0539">Nucleus</keyword>
<feature type="compositionally biased region" description="Basic and acidic residues" evidence="7">
    <location>
        <begin position="18"/>
        <end position="27"/>
    </location>
</feature>
<feature type="domain" description="C2H2-type" evidence="8">
    <location>
        <begin position="733"/>
        <end position="755"/>
    </location>
</feature>
<reference evidence="10" key="2">
    <citation type="submission" date="2025-08" db="UniProtKB">
        <authorList>
            <consortium name="RefSeq"/>
        </authorList>
    </citation>
    <scope>IDENTIFICATION</scope>
    <source>
        <strain evidence="10">S238N-H82</strain>
        <tissue evidence="10">Testes</tissue>
    </source>
</reference>
<feature type="compositionally biased region" description="Polar residues" evidence="7">
    <location>
        <begin position="76"/>
        <end position="95"/>
    </location>
</feature>
<keyword evidence="1" id="KW-0479">Metal-binding</keyword>
<proteinExistence type="predicted"/>
<evidence type="ECO:0000259" key="8">
    <source>
        <dbReference type="PROSITE" id="PS50157"/>
    </source>
</evidence>
<keyword evidence="4" id="KW-0862">Zinc</keyword>
<dbReference type="Proteomes" id="UP000001554">
    <property type="component" value="Chromosome 9"/>
</dbReference>
<keyword evidence="2" id="KW-0677">Repeat</keyword>
<feature type="region of interest" description="Disordered" evidence="7">
    <location>
        <begin position="155"/>
        <end position="209"/>
    </location>
</feature>
<keyword evidence="3 6" id="KW-0863">Zinc-finger</keyword>
<dbReference type="PANTHER" id="PTHR24394">
    <property type="entry name" value="ZINC FINGER PROTEIN"/>
    <property type="match status" value="1"/>
</dbReference>
<dbReference type="SMART" id="SM00355">
    <property type="entry name" value="ZnF_C2H2"/>
    <property type="match status" value="4"/>
</dbReference>
<dbReference type="PROSITE" id="PS50157">
    <property type="entry name" value="ZINC_FINGER_C2H2_2"/>
    <property type="match status" value="1"/>
</dbReference>
<feature type="region of interest" description="Disordered" evidence="7">
    <location>
        <begin position="1"/>
        <end position="123"/>
    </location>
</feature>
<accession>A0A9J7LQG9</accession>
<keyword evidence="9" id="KW-1185">Reference proteome</keyword>
<name>A0A9J7LQG9_BRAFL</name>
<dbReference type="GeneID" id="118423231"/>
<reference evidence="9" key="1">
    <citation type="journal article" date="2020" name="Nat. Ecol. Evol.">
        <title>Deeply conserved synteny resolves early events in vertebrate evolution.</title>
        <authorList>
            <person name="Simakov O."/>
            <person name="Marletaz F."/>
            <person name="Yue J.X."/>
            <person name="O'Connell B."/>
            <person name="Jenkins J."/>
            <person name="Brandt A."/>
            <person name="Calef R."/>
            <person name="Tung C.H."/>
            <person name="Huang T.K."/>
            <person name="Schmutz J."/>
            <person name="Satoh N."/>
            <person name="Yu J.K."/>
            <person name="Putnam N.H."/>
            <person name="Green R.E."/>
            <person name="Rokhsar D.S."/>
        </authorList>
    </citation>
    <scope>NUCLEOTIDE SEQUENCE [LARGE SCALE GENOMIC DNA]</scope>
    <source>
        <strain evidence="9">S238N-H82</strain>
    </source>
</reference>
<evidence type="ECO:0000313" key="10">
    <source>
        <dbReference type="RefSeq" id="XP_035687192.1"/>
    </source>
</evidence>
<feature type="compositionally biased region" description="Basic and acidic residues" evidence="7">
    <location>
        <begin position="100"/>
        <end position="123"/>
    </location>
</feature>
<evidence type="ECO:0000256" key="7">
    <source>
        <dbReference type="SAM" id="MobiDB-lite"/>
    </source>
</evidence>
<dbReference type="InterPro" id="IPR013087">
    <property type="entry name" value="Znf_C2H2_type"/>
</dbReference>
<evidence type="ECO:0000313" key="9">
    <source>
        <dbReference type="Proteomes" id="UP000001554"/>
    </source>
</evidence>
<protein>
    <submittedName>
        <fullName evidence="10">Uncharacterized protein LOC118423231 isoform X2</fullName>
    </submittedName>
</protein>
<dbReference type="AlphaFoldDB" id="A0A9J7LQG9"/>
<evidence type="ECO:0000256" key="4">
    <source>
        <dbReference type="ARBA" id="ARBA00022833"/>
    </source>
</evidence>
<evidence type="ECO:0000256" key="5">
    <source>
        <dbReference type="ARBA" id="ARBA00023242"/>
    </source>
</evidence>
<dbReference type="PROSITE" id="PS00028">
    <property type="entry name" value="ZINC_FINGER_C2H2_1"/>
    <property type="match status" value="3"/>
</dbReference>
<organism evidence="9 10">
    <name type="scientific">Branchiostoma floridae</name>
    <name type="common">Florida lancelet</name>
    <name type="synonym">Amphioxus</name>
    <dbReference type="NCBI Taxonomy" id="7739"/>
    <lineage>
        <taxon>Eukaryota</taxon>
        <taxon>Metazoa</taxon>
        <taxon>Chordata</taxon>
        <taxon>Cephalochordata</taxon>
        <taxon>Leptocardii</taxon>
        <taxon>Amphioxiformes</taxon>
        <taxon>Branchiostomatidae</taxon>
        <taxon>Branchiostoma</taxon>
    </lineage>
</organism>
<evidence type="ECO:0000256" key="3">
    <source>
        <dbReference type="ARBA" id="ARBA00022771"/>
    </source>
</evidence>
<evidence type="ECO:0000256" key="1">
    <source>
        <dbReference type="ARBA" id="ARBA00022723"/>
    </source>
</evidence>
<dbReference type="PANTHER" id="PTHR24394:SF29">
    <property type="entry name" value="MYONEURIN"/>
    <property type="match status" value="1"/>
</dbReference>
<evidence type="ECO:0000256" key="2">
    <source>
        <dbReference type="ARBA" id="ARBA00022737"/>
    </source>
</evidence>
<feature type="compositionally biased region" description="Acidic residues" evidence="7">
    <location>
        <begin position="8"/>
        <end position="17"/>
    </location>
</feature>
<feature type="region of interest" description="Disordered" evidence="7">
    <location>
        <begin position="228"/>
        <end position="268"/>
    </location>
</feature>
<dbReference type="RefSeq" id="XP_035687192.1">
    <property type="nucleotide sequence ID" value="XM_035831299.1"/>
</dbReference>
<dbReference type="GO" id="GO:0008270">
    <property type="term" value="F:zinc ion binding"/>
    <property type="evidence" value="ECO:0007669"/>
    <property type="project" value="UniProtKB-KW"/>
</dbReference>
<evidence type="ECO:0000256" key="6">
    <source>
        <dbReference type="PROSITE-ProRule" id="PRU00042"/>
    </source>
</evidence>
<gene>
    <name evidence="10" type="primary">LOC118423231</name>
</gene>
<feature type="compositionally biased region" description="Low complexity" evidence="7">
    <location>
        <begin position="65"/>
        <end position="75"/>
    </location>
</feature>